<evidence type="ECO:0000313" key="2">
    <source>
        <dbReference type="Proteomes" id="UP000799118"/>
    </source>
</evidence>
<keyword evidence="2" id="KW-1185">Reference proteome</keyword>
<dbReference type="OrthoDB" id="3044887at2759"/>
<accession>A0A6A4HG99</accession>
<reference evidence="1" key="1">
    <citation type="journal article" date="2019" name="Environ. Microbiol.">
        <title>Fungal ecological strategies reflected in gene transcription - a case study of two litter decomposers.</title>
        <authorList>
            <person name="Barbi F."/>
            <person name="Kohler A."/>
            <person name="Barry K."/>
            <person name="Baskaran P."/>
            <person name="Daum C."/>
            <person name="Fauchery L."/>
            <person name="Ihrmark K."/>
            <person name="Kuo A."/>
            <person name="LaButti K."/>
            <person name="Lipzen A."/>
            <person name="Morin E."/>
            <person name="Grigoriev I.V."/>
            <person name="Henrissat B."/>
            <person name="Lindahl B."/>
            <person name="Martin F."/>
        </authorList>
    </citation>
    <scope>NUCLEOTIDE SEQUENCE</scope>
    <source>
        <strain evidence="1">JB14</strain>
    </source>
</reference>
<organism evidence="1 2">
    <name type="scientific">Gymnopus androsaceus JB14</name>
    <dbReference type="NCBI Taxonomy" id="1447944"/>
    <lineage>
        <taxon>Eukaryota</taxon>
        <taxon>Fungi</taxon>
        <taxon>Dikarya</taxon>
        <taxon>Basidiomycota</taxon>
        <taxon>Agaricomycotina</taxon>
        <taxon>Agaricomycetes</taxon>
        <taxon>Agaricomycetidae</taxon>
        <taxon>Agaricales</taxon>
        <taxon>Marasmiineae</taxon>
        <taxon>Omphalotaceae</taxon>
        <taxon>Gymnopus</taxon>
    </lineage>
</organism>
<dbReference type="AlphaFoldDB" id="A0A6A4HG99"/>
<gene>
    <name evidence="1" type="ORF">BT96DRAFT_97115</name>
</gene>
<dbReference type="InterPro" id="IPR014710">
    <property type="entry name" value="RmlC-like_jellyroll"/>
</dbReference>
<name>A0A6A4HG99_9AGAR</name>
<sequence>MSIRAYRLPSTDSVSLEEFTSLGWKILQLSPQDLEQTARKLAQELGYPLTQEGSVVPYSFKDAASNSPQMAREILAKFAQSSFETGWAVTHEYIATATGGGQFDVEDTISKSWIHVELPSSGALVRVPAGAKFRVSFDKQNMNQTGVAFVKGVLADANVIEAKDLENHSARKAYLRSIGQI</sequence>
<dbReference type="Proteomes" id="UP000799118">
    <property type="component" value="Unassembled WGS sequence"/>
</dbReference>
<evidence type="ECO:0000313" key="1">
    <source>
        <dbReference type="EMBL" id="KAE9396790.1"/>
    </source>
</evidence>
<proteinExistence type="predicted"/>
<dbReference type="EMBL" id="ML769508">
    <property type="protein sequence ID" value="KAE9396790.1"/>
    <property type="molecule type" value="Genomic_DNA"/>
</dbReference>
<dbReference type="Gene3D" id="2.60.120.10">
    <property type="entry name" value="Jelly Rolls"/>
    <property type="match status" value="1"/>
</dbReference>
<protein>
    <submittedName>
        <fullName evidence="1">Uncharacterized protein</fullName>
    </submittedName>
</protein>